<sequence>MARTGLTVLPSSPWPIFVSLGVLGVVSSFICAIHGGMTFMSLLMAEASWVFLLGSVFGWWKDMLYEGNLKGFYTSRMKQNLWWGFIMFVTSEVFFFFSFFVSWFYLGVGEKSQILLGSWPPEGISPIDPWGIPLVNTILLVSSGFCAGWCKKCVVAMSKFAPIGYNSGHVGRVFLVSESGIKMQGVMGDRLSKAFPHCYWGVENKSKKLMSKKYLRNLRVNALFSMALSVGLGAIFLYLQSLEYSWSSLTFSDSTYGGCFFLLTGFHGMHVIVGVCFLSVCWVRIYYNHFTFRRSYIGLECAILYWHFVDAVWIGLFICVYLWPHFT</sequence>
<dbReference type="PANTHER" id="PTHR11403">
    <property type="entry name" value="CYTOCHROME C OXIDASE SUBUNIT III"/>
    <property type="match status" value="1"/>
</dbReference>
<keyword evidence="6 9" id="KW-1133">Transmembrane helix</keyword>
<dbReference type="GO" id="GO:0016020">
    <property type="term" value="C:membrane"/>
    <property type="evidence" value="ECO:0007669"/>
    <property type="project" value="UniProtKB-SubCell"/>
</dbReference>
<comment type="function">
    <text evidence="8">Component of the cytochrome c oxidase, the last enzyme in the mitochondrial electron transport chain which drives oxidative phosphorylation. The respiratory chain contains 3 multisubunit complexes succinate dehydrogenase (complex II, CII), ubiquinol-cytochrome c oxidoreductase (cytochrome b-c1 complex, complex III, CIII) and cytochrome c oxidase (complex IV, CIV), that cooperate to transfer electrons derived from NADH and succinate to molecular oxygen, creating an electrochemical gradient over the inner membrane that drives transmembrane transport and the ATP synthase. Cytochrome c oxidase is the component of the respiratory chain that catalyzes the reduction of oxygen to water. Electrons originating from reduced cytochrome c in the intermembrane space (IMS) are transferred via the dinuclear copper A center (CU(A)) of subunit 2 and heme A of subunit 1 to the active site in subunit 1, a binuclear center (BNC) formed by heme A3 and copper B (CU(B)). The BNC reduces molecular oxygen to 2 water molecules using 4 electrons from cytochrome c in the IMS and 4 protons from the mitochondrial matrix.</text>
</comment>
<evidence type="ECO:0000256" key="9">
    <source>
        <dbReference type="SAM" id="Phobius"/>
    </source>
</evidence>
<dbReference type="GO" id="GO:0004129">
    <property type="term" value="F:cytochrome-c oxidase activity"/>
    <property type="evidence" value="ECO:0007669"/>
    <property type="project" value="InterPro"/>
</dbReference>
<feature type="transmembrane region" description="Helical" evidence="9">
    <location>
        <begin position="81"/>
        <end position="106"/>
    </location>
</feature>
<feature type="domain" description="Heme-copper oxidase subunit III family profile" evidence="10">
    <location>
        <begin position="2"/>
        <end position="325"/>
    </location>
</feature>
<protein>
    <recommendedName>
        <fullName evidence="3 8">Cytochrome c oxidase subunit 3</fullName>
    </recommendedName>
</protein>
<evidence type="ECO:0000256" key="3">
    <source>
        <dbReference type="ARBA" id="ARBA00015944"/>
    </source>
</evidence>
<evidence type="ECO:0000256" key="1">
    <source>
        <dbReference type="ARBA" id="ARBA00004141"/>
    </source>
</evidence>
<feature type="transmembrane region" description="Helical" evidence="9">
    <location>
        <begin position="130"/>
        <end position="150"/>
    </location>
</feature>
<dbReference type="InterPro" id="IPR035973">
    <property type="entry name" value="Cyt_c_oxidase_su3-like_sf"/>
</dbReference>
<dbReference type="InterPro" id="IPR024791">
    <property type="entry name" value="Cyt_c/ubiquinol_Oxase_su3"/>
</dbReference>
<feature type="transmembrane region" description="Helical" evidence="9">
    <location>
        <begin position="41"/>
        <end position="60"/>
    </location>
</feature>
<evidence type="ECO:0000256" key="5">
    <source>
        <dbReference type="ARBA" id="ARBA00022967"/>
    </source>
</evidence>
<dbReference type="Gene3D" id="1.20.120.80">
    <property type="entry name" value="Cytochrome c oxidase, subunit III, four-helix bundle"/>
    <property type="match status" value="2"/>
</dbReference>
<dbReference type="EMBL" id="JF969278">
    <property type="protein sequence ID" value="AEH99648.1"/>
    <property type="molecule type" value="Genomic_DNA"/>
</dbReference>
<dbReference type="SUPFAM" id="SSF81452">
    <property type="entry name" value="Cytochrome c oxidase subunit III-like"/>
    <property type="match status" value="2"/>
</dbReference>
<dbReference type="InterPro" id="IPR000298">
    <property type="entry name" value="Cyt_c_oxidase-like_su3"/>
</dbReference>
<feature type="transmembrane region" description="Helical" evidence="9">
    <location>
        <begin position="12"/>
        <end position="35"/>
    </location>
</feature>
<evidence type="ECO:0000259" key="10">
    <source>
        <dbReference type="PROSITE" id="PS50253"/>
    </source>
</evidence>
<gene>
    <name evidence="11" type="primary">cox3</name>
</gene>
<evidence type="ECO:0000256" key="4">
    <source>
        <dbReference type="ARBA" id="ARBA00022692"/>
    </source>
</evidence>
<reference evidence="11" key="1">
    <citation type="journal article" date="2012" name="Gene">
        <title>Comparative studies of the complete mitochondrial genomes of four Paphia clams and reconsideration of subgenus Neotapes (Bivalvia: Veneridae).</title>
        <authorList>
            <person name="Xu X."/>
            <person name="Wu X."/>
            <person name="Yu Z."/>
        </authorList>
    </citation>
    <scope>NUCLEOTIDE SEQUENCE</scope>
    <source>
        <tissue evidence="11">Adductor muscle</tissue>
    </source>
</reference>
<geneLocation type="mitochondrion" evidence="11"/>
<accession>H6BHV8</accession>
<dbReference type="GeneID" id="11705403"/>
<keyword evidence="7 9" id="KW-0472">Membrane</keyword>
<feature type="transmembrane region" description="Helical" evidence="9">
    <location>
        <begin position="304"/>
        <end position="323"/>
    </location>
</feature>
<dbReference type="PANTHER" id="PTHR11403:SF7">
    <property type="entry name" value="CYTOCHROME C OXIDASE SUBUNIT 3"/>
    <property type="match status" value="1"/>
</dbReference>
<dbReference type="InterPro" id="IPR013833">
    <property type="entry name" value="Cyt_c_oxidase_su3_a-hlx"/>
</dbReference>
<evidence type="ECO:0000256" key="6">
    <source>
        <dbReference type="ARBA" id="ARBA00022989"/>
    </source>
</evidence>
<feature type="transmembrane region" description="Helical" evidence="9">
    <location>
        <begin position="218"/>
        <end position="240"/>
    </location>
</feature>
<dbReference type="GO" id="GO:0019646">
    <property type="term" value="P:aerobic electron transport chain"/>
    <property type="evidence" value="ECO:0007669"/>
    <property type="project" value="InterPro"/>
</dbReference>
<dbReference type="RefSeq" id="YP_005267072.1">
    <property type="nucleotide sequence ID" value="NC_016891.1"/>
</dbReference>
<comment type="similarity">
    <text evidence="2 8">Belongs to the cytochrome c oxidase subunit 3 family.</text>
</comment>
<dbReference type="CDD" id="cd01665">
    <property type="entry name" value="Cyt_c_Oxidase_III"/>
    <property type="match status" value="1"/>
</dbReference>
<organism evidence="11">
    <name type="scientific">Paratapes undulatus</name>
    <name type="common">undulate venus clam</name>
    <dbReference type="NCBI Taxonomy" id="2602928"/>
    <lineage>
        <taxon>Eukaryota</taxon>
        <taxon>Metazoa</taxon>
        <taxon>Spiralia</taxon>
        <taxon>Lophotrochozoa</taxon>
        <taxon>Mollusca</taxon>
        <taxon>Bivalvia</taxon>
        <taxon>Autobranchia</taxon>
        <taxon>Heteroconchia</taxon>
        <taxon>Euheterodonta</taxon>
        <taxon>Imparidentia</taxon>
        <taxon>Neoheterodontei</taxon>
        <taxon>Venerida</taxon>
        <taxon>Veneroidea</taxon>
        <taxon>Veneridae</taxon>
        <taxon>Paratapes</taxon>
    </lineage>
</organism>
<keyword evidence="5" id="KW-1278">Translocase</keyword>
<proteinExistence type="inferred from homology"/>
<dbReference type="AlphaFoldDB" id="H6BHV8"/>
<evidence type="ECO:0000256" key="2">
    <source>
        <dbReference type="ARBA" id="ARBA00010581"/>
    </source>
</evidence>
<keyword evidence="4 8" id="KW-0812">Transmembrane</keyword>
<evidence type="ECO:0000256" key="7">
    <source>
        <dbReference type="ARBA" id="ARBA00023136"/>
    </source>
</evidence>
<dbReference type="InterPro" id="IPR033945">
    <property type="entry name" value="Cyt_c_oxase_su3_dom"/>
</dbReference>
<dbReference type="Gene3D" id="1.10.287.70">
    <property type="match status" value="1"/>
</dbReference>
<keyword evidence="8 11" id="KW-0496">Mitochondrion</keyword>
<evidence type="ECO:0000256" key="8">
    <source>
        <dbReference type="RuleBase" id="RU003375"/>
    </source>
</evidence>
<feature type="transmembrane region" description="Helical" evidence="9">
    <location>
        <begin position="260"/>
        <end position="283"/>
    </location>
</feature>
<dbReference type="PROSITE" id="PS50253">
    <property type="entry name" value="COX3"/>
    <property type="match status" value="1"/>
</dbReference>
<name>H6BHV8_9BIVA</name>
<comment type="subcellular location">
    <subcellularLocation>
        <location evidence="1">Membrane</location>
        <topology evidence="1">Multi-pass membrane protein</topology>
    </subcellularLocation>
</comment>
<evidence type="ECO:0000313" key="11">
    <source>
        <dbReference type="EMBL" id="AEH99648.1"/>
    </source>
</evidence>
<dbReference type="Pfam" id="PF00510">
    <property type="entry name" value="COX3"/>
    <property type="match status" value="2"/>
</dbReference>